<protein>
    <recommendedName>
        <fullName evidence="2">Outer membrane channel protein CpnT-like N-terminal domain-containing protein</fullName>
    </recommendedName>
</protein>
<dbReference type="RefSeq" id="WP_326022235.1">
    <property type="nucleotide sequence ID" value="NZ_JAOZYC010000169.1"/>
</dbReference>
<sequence>MAIELPDELVWVMDLMGLNWPQVNEDAVHEFAGHVRTFAGDIGSSQEEASATIQAMAACYEGSSYDRLAETWSRLATSHMSELIQGCEMAAVALEVAAAVIVAAKVAVIAQLIFIAAQLAVAAATAIVTLGAAAAAEAALIQVTKKVVNELLERALEEVVAHLATQAVEPLEDIVGRALKGLVLKGVESASEAIAGPADAGGGTGFSIHPDELLKHADDFKKHSEAVAGHAVKFSNAAGGVSFG</sequence>
<evidence type="ECO:0000256" key="1">
    <source>
        <dbReference type="SAM" id="Phobius"/>
    </source>
</evidence>
<gene>
    <name evidence="3" type="ORF">OKJ99_34795</name>
</gene>
<keyword evidence="1" id="KW-0472">Membrane</keyword>
<name>A0ABU6FIJ9_9ACTN</name>
<evidence type="ECO:0000313" key="3">
    <source>
        <dbReference type="EMBL" id="MEB8342676.1"/>
    </source>
</evidence>
<keyword evidence="1" id="KW-1133">Transmembrane helix</keyword>
<feature type="transmembrane region" description="Helical" evidence="1">
    <location>
        <begin position="120"/>
        <end position="141"/>
    </location>
</feature>
<organism evidence="3 4">
    <name type="scientific">Streptomyces endophyticus</name>
    <dbReference type="NCBI Taxonomy" id="714166"/>
    <lineage>
        <taxon>Bacteria</taxon>
        <taxon>Bacillati</taxon>
        <taxon>Actinomycetota</taxon>
        <taxon>Actinomycetes</taxon>
        <taxon>Kitasatosporales</taxon>
        <taxon>Streptomycetaceae</taxon>
        <taxon>Streptomyces</taxon>
    </lineage>
</organism>
<feature type="transmembrane region" description="Helical" evidence="1">
    <location>
        <begin position="90"/>
        <end position="114"/>
    </location>
</feature>
<accession>A0ABU6FIJ9</accession>
<dbReference type="Pfam" id="PF25547">
    <property type="entry name" value="WXG100_2"/>
    <property type="match status" value="1"/>
</dbReference>
<evidence type="ECO:0000313" key="4">
    <source>
        <dbReference type="Proteomes" id="UP001354931"/>
    </source>
</evidence>
<feature type="domain" description="Outer membrane channel protein CpnT-like N-terminal" evidence="2">
    <location>
        <begin position="11"/>
        <end position="139"/>
    </location>
</feature>
<dbReference type="Proteomes" id="UP001354931">
    <property type="component" value="Unassembled WGS sequence"/>
</dbReference>
<reference evidence="3 4" key="1">
    <citation type="submission" date="2022-10" db="EMBL/GenBank/DDBJ databases">
        <authorList>
            <person name="Xie J."/>
            <person name="Shen N."/>
        </authorList>
    </citation>
    <scope>NUCLEOTIDE SEQUENCE [LARGE SCALE GENOMIC DNA]</scope>
    <source>
        <strain evidence="3 4">YIM65594</strain>
    </source>
</reference>
<keyword evidence="1" id="KW-0812">Transmembrane</keyword>
<comment type="caution">
    <text evidence="3">The sequence shown here is derived from an EMBL/GenBank/DDBJ whole genome shotgun (WGS) entry which is preliminary data.</text>
</comment>
<proteinExistence type="predicted"/>
<dbReference type="InterPro" id="IPR057746">
    <property type="entry name" value="CpnT-like_N"/>
</dbReference>
<keyword evidence="4" id="KW-1185">Reference proteome</keyword>
<evidence type="ECO:0000259" key="2">
    <source>
        <dbReference type="Pfam" id="PF25547"/>
    </source>
</evidence>
<dbReference type="EMBL" id="JAOZYC010000169">
    <property type="protein sequence ID" value="MEB8342676.1"/>
    <property type="molecule type" value="Genomic_DNA"/>
</dbReference>